<dbReference type="InterPro" id="IPR003760">
    <property type="entry name" value="PnrA-like"/>
</dbReference>
<gene>
    <name evidence="4" type="ORF">DFR37_103273</name>
</gene>
<dbReference type="Pfam" id="PF02608">
    <property type="entry name" value="Bmp"/>
    <property type="match status" value="1"/>
</dbReference>
<sequence>MERRTVLKAMLAANVVALPWSAALAAGDPLKVGFIYLGPVGDSGFAYQQDLGRKSLEHNMGQQVSVRVVPNIDEGPDAERVARELTRDGCKLIFAASFGYMNPVMKVARQNPGTFYTVASGYRTMKNFGGYNAKWQEGSYLAGIAAGKMTKSNVIGYVAPHPVPDVMWAVNAFLLGARSVNPKAQVQVIFVNSWYDPGKEREAALTLMNLGADFMTHFTDTPSVVQAAEEKGVWAISFHSDMSKYAPTKYVTGITHNWGDYFTQVAKNVMAGTQEGNLYFGGIKEGVVKMAPFGPNVPAEISALVKAKEQEIASGKLNVFAGPIKDQAGTVRVADGSVYPDAELGKMNWFAQGVIGAAGK</sequence>
<protein>
    <submittedName>
        <fullName evidence="4">Nucleoside-binding protein</fullName>
    </submittedName>
</protein>
<dbReference type="Proteomes" id="UP000253628">
    <property type="component" value="Unassembled WGS sequence"/>
</dbReference>
<dbReference type="EMBL" id="QNRQ01000003">
    <property type="protein sequence ID" value="RBP40930.1"/>
    <property type="molecule type" value="Genomic_DNA"/>
</dbReference>
<keyword evidence="5" id="KW-1185">Reference proteome</keyword>
<feature type="signal peptide" evidence="2">
    <location>
        <begin position="1"/>
        <end position="25"/>
    </location>
</feature>
<dbReference type="PANTHER" id="PTHR43208">
    <property type="entry name" value="ABC TRANSPORTER SUBSTRATE-BINDING PROTEIN"/>
    <property type="match status" value="1"/>
</dbReference>
<dbReference type="OrthoDB" id="9769871at2"/>
<dbReference type="Gene3D" id="3.40.50.2300">
    <property type="match status" value="2"/>
</dbReference>
<proteinExistence type="predicted"/>
<organism evidence="4 5">
    <name type="scientific">Eoetvoesiella caeni</name>
    <dbReference type="NCBI Taxonomy" id="645616"/>
    <lineage>
        <taxon>Bacteria</taxon>
        <taxon>Pseudomonadati</taxon>
        <taxon>Pseudomonadota</taxon>
        <taxon>Betaproteobacteria</taxon>
        <taxon>Burkholderiales</taxon>
        <taxon>Alcaligenaceae</taxon>
        <taxon>Eoetvoesiella</taxon>
    </lineage>
</organism>
<evidence type="ECO:0000256" key="2">
    <source>
        <dbReference type="SAM" id="SignalP"/>
    </source>
</evidence>
<comment type="caution">
    <text evidence="4">The sequence shown here is derived from an EMBL/GenBank/DDBJ whole genome shotgun (WGS) entry which is preliminary data.</text>
</comment>
<name>A0A366HEM0_9BURK</name>
<evidence type="ECO:0000313" key="5">
    <source>
        <dbReference type="Proteomes" id="UP000253628"/>
    </source>
</evidence>
<dbReference type="AlphaFoldDB" id="A0A366HEM0"/>
<feature type="domain" description="ABC transporter substrate-binding protein PnrA-like" evidence="3">
    <location>
        <begin position="31"/>
        <end position="310"/>
    </location>
</feature>
<reference evidence="4 5" key="1">
    <citation type="submission" date="2018-06" db="EMBL/GenBank/DDBJ databases">
        <title>Genomic Encyclopedia of Type Strains, Phase IV (KMG-IV): sequencing the most valuable type-strain genomes for metagenomic binning, comparative biology and taxonomic classification.</title>
        <authorList>
            <person name="Goeker M."/>
        </authorList>
    </citation>
    <scope>NUCLEOTIDE SEQUENCE [LARGE SCALE GENOMIC DNA]</scope>
    <source>
        <strain evidence="4 5">DSM 25520</strain>
    </source>
</reference>
<keyword evidence="1 2" id="KW-0732">Signal</keyword>
<dbReference type="InterPro" id="IPR052910">
    <property type="entry name" value="ABC-Purine-Binding"/>
</dbReference>
<evidence type="ECO:0000256" key="1">
    <source>
        <dbReference type="ARBA" id="ARBA00022729"/>
    </source>
</evidence>
<dbReference type="RefSeq" id="WP_113932686.1">
    <property type="nucleotide sequence ID" value="NZ_JACCEU010000004.1"/>
</dbReference>
<dbReference type="SUPFAM" id="SSF53822">
    <property type="entry name" value="Periplasmic binding protein-like I"/>
    <property type="match status" value="1"/>
</dbReference>
<evidence type="ECO:0000259" key="3">
    <source>
        <dbReference type="Pfam" id="PF02608"/>
    </source>
</evidence>
<feature type="chain" id="PRO_5016933512" evidence="2">
    <location>
        <begin position="26"/>
        <end position="360"/>
    </location>
</feature>
<dbReference type="GO" id="GO:0005886">
    <property type="term" value="C:plasma membrane"/>
    <property type="evidence" value="ECO:0007669"/>
    <property type="project" value="InterPro"/>
</dbReference>
<dbReference type="CDD" id="cd19963">
    <property type="entry name" value="PBP1_BMP-like"/>
    <property type="match status" value="1"/>
</dbReference>
<accession>A0A366HEM0</accession>
<dbReference type="PANTHER" id="PTHR43208:SF1">
    <property type="entry name" value="ABC TRANSPORTER SUBSTRATE-BINDING PROTEIN"/>
    <property type="match status" value="1"/>
</dbReference>
<dbReference type="InterPro" id="IPR028082">
    <property type="entry name" value="Peripla_BP_I"/>
</dbReference>
<evidence type="ECO:0000313" key="4">
    <source>
        <dbReference type="EMBL" id="RBP40930.1"/>
    </source>
</evidence>